<dbReference type="RefSeq" id="WP_004771075.1">
    <property type="nucleotide sequence ID" value="NZ_KB849357.1"/>
</dbReference>
<keyword evidence="5" id="KW-0769">Symport</keyword>
<name>N8UYX2_9GAMM</name>
<feature type="transmembrane region" description="Helical" evidence="8">
    <location>
        <begin position="48"/>
        <end position="72"/>
    </location>
</feature>
<dbReference type="Proteomes" id="UP000013049">
    <property type="component" value="Unassembled WGS sequence"/>
</dbReference>
<feature type="domain" description="Major facilitator superfamily (MFS) profile" evidence="9">
    <location>
        <begin position="12"/>
        <end position="417"/>
    </location>
</feature>
<dbReference type="PATRIC" id="fig|1217712.3.peg.1700"/>
<evidence type="ECO:0000256" key="4">
    <source>
        <dbReference type="ARBA" id="ARBA00022692"/>
    </source>
</evidence>
<dbReference type="AlphaFoldDB" id="N8UYX2"/>
<evidence type="ECO:0000256" key="3">
    <source>
        <dbReference type="ARBA" id="ARBA00022475"/>
    </source>
</evidence>
<dbReference type="Pfam" id="PF07690">
    <property type="entry name" value="MFS_1"/>
    <property type="match status" value="1"/>
</dbReference>
<feature type="transmembrane region" description="Helical" evidence="8">
    <location>
        <begin position="159"/>
        <end position="178"/>
    </location>
</feature>
<feature type="transmembrane region" description="Helical" evidence="8">
    <location>
        <begin position="117"/>
        <end position="138"/>
    </location>
</feature>
<dbReference type="InterPro" id="IPR011701">
    <property type="entry name" value="MFS"/>
</dbReference>
<feature type="transmembrane region" description="Helical" evidence="8">
    <location>
        <begin position="234"/>
        <end position="255"/>
    </location>
</feature>
<dbReference type="PANTHER" id="PTHR43528:SF1">
    <property type="entry name" value="ALPHA-KETOGLUTARATE PERMEASE"/>
    <property type="match status" value="1"/>
</dbReference>
<keyword evidence="2" id="KW-0813">Transport</keyword>
<evidence type="ECO:0000313" key="10">
    <source>
        <dbReference type="EMBL" id="ENU92786.1"/>
    </source>
</evidence>
<reference evidence="10 11" key="1">
    <citation type="submission" date="2013-02" db="EMBL/GenBank/DDBJ databases">
        <title>The Genome Sequence of Acinetobacter sp. NIPH 758.</title>
        <authorList>
            <consortium name="The Broad Institute Genome Sequencing Platform"/>
            <consortium name="The Broad Institute Genome Sequencing Center for Infectious Disease"/>
            <person name="Cerqueira G."/>
            <person name="Feldgarden M."/>
            <person name="Courvalin P."/>
            <person name="Perichon B."/>
            <person name="Grillot-Courvalin C."/>
            <person name="Clermont D."/>
            <person name="Rocha E."/>
            <person name="Yoon E.-J."/>
            <person name="Nemec A."/>
            <person name="Walker B."/>
            <person name="Young S.K."/>
            <person name="Zeng Q."/>
            <person name="Gargeya S."/>
            <person name="Fitzgerald M."/>
            <person name="Haas B."/>
            <person name="Abouelleil A."/>
            <person name="Alvarado L."/>
            <person name="Arachchi H.M."/>
            <person name="Berlin A.M."/>
            <person name="Chapman S.B."/>
            <person name="Dewar J."/>
            <person name="Goldberg J."/>
            <person name="Griggs A."/>
            <person name="Gujja S."/>
            <person name="Hansen M."/>
            <person name="Howarth C."/>
            <person name="Imamovic A."/>
            <person name="Larimer J."/>
            <person name="McCowan C."/>
            <person name="Murphy C."/>
            <person name="Neiman D."/>
            <person name="Pearson M."/>
            <person name="Priest M."/>
            <person name="Roberts A."/>
            <person name="Saif S."/>
            <person name="Shea T."/>
            <person name="Sisk P."/>
            <person name="Sykes S."/>
            <person name="Wortman J."/>
            <person name="Nusbaum C."/>
            <person name="Birren B."/>
        </authorList>
    </citation>
    <scope>NUCLEOTIDE SEQUENCE [LARGE SCALE GENOMIC DNA]</scope>
    <source>
        <strain evidence="10 11">NIPH 758</strain>
    </source>
</reference>
<accession>N8UYX2</accession>
<dbReference type="GO" id="GO:0015293">
    <property type="term" value="F:symporter activity"/>
    <property type="evidence" value="ECO:0007669"/>
    <property type="project" value="UniProtKB-KW"/>
</dbReference>
<proteinExistence type="predicted"/>
<gene>
    <name evidence="10" type="ORF">F971_01773</name>
</gene>
<dbReference type="PROSITE" id="PS50850">
    <property type="entry name" value="MFS"/>
    <property type="match status" value="1"/>
</dbReference>
<evidence type="ECO:0000256" key="1">
    <source>
        <dbReference type="ARBA" id="ARBA00004651"/>
    </source>
</evidence>
<evidence type="ECO:0000256" key="2">
    <source>
        <dbReference type="ARBA" id="ARBA00022448"/>
    </source>
</evidence>
<feature type="transmembrane region" description="Helical" evidence="8">
    <location>
        <begin position="84"/>
        <end position="105"/>
    </location>
</feature>
<sequence>MRTEKHTINRRSFLGLSAGNFLEWLDFTLYGYFALAIAHNFFPAENEILSTLAAITTFAVGFLVRPLGAYFIGRYADRKGRKSAMILTVMLMGVGTLLIAVAPPYSQSGYLGTVMVVLGRLVAGLAASGEFGAAVSLVMESCPKQRRGYYGALFNSSTYLALATGSGIALSIYGILGQAATLDWGWRIGFFIGLAVIPLGLYLRRYMEESEVLVQDQANKVAPKLTFGQIFQRVMLVASLSGFGSAVVYLVIIFMPSFAKQGMGIEPVIGTASSTLATLFIIIFSIIGGIWSDKSNRMVVMYTGVILCAFIGIPLYEYLLAVPSASRLFLFQLVCASGLGLMIGGYFPFISDYFPARQRALGIGLGYNVGVTLFGALSPIVSTYALSKGNLQAPVIYLSVAAIISITSLLLCHRGIKLRASQLVV</sequence>
<feature type="transmembrane region" description="Helical" evidence="8">
    <location>
        <begin position="21"/>
        <end position="42"/>
    </location>
</feature>
<evidence type="ECO:0000313" key="11">
    <source>
        <dbReference type="Proteomes" id="UP000013049"/>
    </source>
</evidence>
<feature type="transmembrane region" description="Helical" evidence="8">
    <location>
        <begin position="184"/>
        <end position="203"/>
    </location>
</feature>
<feature type="transmembrane region" description="Helical" evidence="8">
    <location>
        <begin position="267"/>
        <end position="287"/>
    </location>
</feature>
<keyword evidence="4 8" id="KW-0812">Transmembrane</keyword>
<dbReference type="InterPro" id="IPR051084">
    <property type="entry name" value="H+-coupled_symporters"/>
</dbReference>
<feature type="transmembrane region" description="Helical" evidence="8">
    <location>
        <begin position="391"/>
        <end position="412"/>
    </location>
</feature>
<dbReference type="EMBL" id="APPC01000016">
    <property type="protein sequence ID" value="ENU92786.1"/>
    <property type="molecule type" value="Genomic_DNA"/>
</dbReference>
<dbReference type="SUPFAM" id="SSF103473">
    <property type="entry name" value="MFS general substrate transporter"/>
    <property type="match status" value="1"/>
</dbReference>
<organism evidence="10 11">
    <name type="scientific">Acinetobacter vivianii</name>
    <dbReference type="NCBI Taxonomy" id="1776742"/>
    <lineage>
        <taxon>Bacteria</taxon>
        <taxon>Pseudomonadati</taxon>
        <taxon>Pseudomonadota</taxon>
        <taxon>Gammaproteobacteria</taxon>
        <taxon>Moraxellales</taxon>
        <taxon>Moraxellaceae</taxon>
        <taxon>Acinetobacter</taxon>
    </lineage>
</organism>
<keyword evidence="3" id="KW-1003">Cell membrane</keyword>
<dbReference type="InterPro" id="IPR020846">
    <property type="entry name" value="MFS_dom"/>
</dbReference>
<evidence type="ECO:0000256" key="7">
    <source>
        <dbReference type="ARBA" id="ARBA00023136"/>
    </source>
</evidence>
<dbReference type="PANTHER" id="PTHR43528">
    <property type="entry name" value="ALPHA-KETOGLUTARATE PERMEASE"/>
    <property type="match status" value="1"/>
</dbReference>
<dbReference type="HOGENOM" id="CLU_001265_39_0_6"/>
<comment type="subcellular location">
    <subcellularLocation>
        <location evidence="1">Cell membrane</location>
        <topology evidence="1">Multi-pass membrane protein</topology>
    </subcellularLocation>
</comment>
<protein>
    <recommendedName>
        <fullName evidence="9">Major facilitator superfamily (MFS) profile domain-containing protein</fullName>
    </recommendedName>
</protein>
<feature type="transmembrane region" description="Helical" evidence="8">
    <location>
        <begin position="361"/>
        <end position="385"/>
    </location>
</feature>
<evidence type="ECO:0000256" key="8">
    <source>
        <dbReference type="SAM" id="Phobius"/>
    </source>
</evidence>
<evidence type="ECO:0000256" key="5">
    <source>
        <dbReference type="ARBA" id="ARBA00022847"/>
    </source>
</evidence>
<evidence type="ECO:0000259" key="9">
    <source>
        <dbReference type="PROSITE" id="PS50850"/>
    </source>
</evidence>
<keyword evidence="6 8" id="KW-1133">Transmembrane helix</keyword>
<keyword evidence="7 8" id="KW-0472">Membrane</keyword>
<dbReference type="GO" id="GO:0005886">
    <property type="term" value="C:plasma membrane"/>
    <property type="evidence" value="ECO:0007669"/>
    <property type="project" value="UniProtKB-SubCell"/>
</dbReference>
<feature type="transmembrane region" description="Helical" evidence="8">
    <location>
        <begin position="299"/>
        <end position="316"/>
    </location>
</feature>
<dbReference type="Gene3D" id="1.20.1250.20">
    <property type="entry name" value="MFS general substrate transporter like domains"/>
    <property type="match status" value="2"/>
</dbReference>
<dbReference type="InterPro" id="IPR036259">
    <property type="entry name" value="MFS_trans_sf"/>
</dbReference>
<dbReference type="eggNOG" id="COG0477">
    <property type="taxonomic scope" value="Bacteria"/>
</dbReference>
<comment type="caution">
    <text evidence="10">The sequence shown here is derived from an EMBL/GenBank/DDBJ whole genome shotgun (WGS) entry which is preliminary data.</text>
</comment>
<evidence type="ECO:0000256" key="6">
    <source>
        <dbReference type="ARBA" id="ARBA00022989"/>
    </source>
</evidence>
<feature type="transmembrane region" description="Helical" evidence="8">
    <location>
        <begin position="328"/>
        <end position="349"/>
    </location>
</feature>